<gene>
    <name evidence="5" type="ORF">KIN_41380</name>
</gene>
<dbReference type="EMBL" id="BLJE01000007">
    <property type="protein sequence ID" value="GFE67064.1"/>
    <property type="molecule type" value="Genomic_DNA"/>
</dbReference>
<keyword evidence="6" id="KW-1185">Reference proteome</keyword>
<organism evidence="5 6">
    <name type="scientific">Litoreibacter roseus</name>
    <dbReference type="NCBI Taxonomy" id="2601869"/>
    <lineage>
        <taxon>Bacteria</taxon>
        <taxon>Pseudomonadati</taxon>
        <taxon>Pseudomonadota</taxon>
        <taxon>Alphaproteobacteria</taxon>
        <taxon>Rhodobacterales</taxon>
        <taxon>Roseobacteraceae</taxon>
        <taxon>Litoreibacter</taxon>
    </lineage>
</organism>
<keyword evidence="1" id="KW-0805">Transcription regulation</keyword>
<protein>
    <recommendedName>
        <fullName evidence="4">HTH araC/xylS-type domain-containing protein</fullName>
    </recommendedName>
</protein>
<dbReference type="AlphaFoldDB" id="A0A6N6JLS0"/>
<feature type="domain" description="HTH araC/xylS-type" evidence="4">
    <location>
        <begin position="202"/>
        <end position="300"/>
    </location>
</feature>
<dbReference type="GO" id="GO:0043565">
    <property type="term" value="F:sequence-specific DNA binding"/>
    <property type="evidence" value="ECO:0007669"/>
    <property type="project" value="InterPro"/>
</dbReference>
<dbReference type="PANTHER" id="PTHR46796:SF6">
    <property type="entry name" value="ARAC SUBFAMILY"/>
    <property type="match status" value="1"/>
</dbReference>
<dbReference type="Gene3D" id="1.10.10.60">
    <property type="entry name" value="Homeodomain-like"/>
    <property type="match status" value="1"/>
</dbReference>
<dbReference type="RefSeq" id="WP_159810690.1">
    <property type="nucleotide sequence ID" value="NZ_BLJE01000007.1"/>
</dbReference>
<keyword evidence="3" id="KW-0804">Transcription</keyword>
<evidence type="ECO:0000313" key="6">
    <source>
        <dbReference type="Proteomes" id="UP000436822"/>
    </source>
</evidence>
<accession>A0A6N6JLS0</accession>
<keyword evidence="2" id="KW-0238">DNA-binding</keyword>
<dbReference type="Proteomes" id="UP000436822">
    <property type="component" value="Unassembled WGS sequence"/>
</dbReference>
<comment type="caution">
    <text evidence="5">The sequence shown here is derived from an EMBL/GenBank/DDBJ whole genome shotgun (WGS) entry which is preliminary data.</text>
</comment>
<evidence type="ECO:0000256" key="3">
    <source>
        <dbReference type="ARBA" id="ARBA00023163"/>
    </source>
</evidence>
<sequence length="303" mass="33469">MLTSHAGSSYKRSISKFLTRSESHANFKKEFREGGAFGIEAVRISAEAFEQVTPAVDDFTIGMGLGKNVPSDWDFGDGWVGEKLSHPGSSLITPAGVSASHKVRGANDIIVIACPQKTLKSLLQEHGIPSTAVFDRLVGQSFIQDLTLRVLIQNLWKEAANEGVAYDLMVDAFWQSIVARLLQLAEEPLTRKSFGLTRKQITKIDEYIVENLGRAFNTQDLAELVNLPLSQFSKDFREATGCSPYQYVLSRRLERAQHELATTSTPLAAVAIRCGFSSQSHMTDVFRDKLGSTPGKMRKELKS</sequence>
<name>A0A6N6JLS0_9RHOB</name>
<proteinExistence type="predicted"/>
<dbReference type="GO" id="GO:0003700">
    <property type="term" value="F:DNA-binding transcription factor activity"/>
    <property type="evidence" value="ECO:0007669"/>
    <property type="project" value="InterPro"/>
</dbReference>
<evidence type="ECO:0000313" key="5">
    <source>
        <dbReference type="EMBL" id="GFE67064.1"/>
    </source>
</evidence>
<dbReference type="SMART" id="SM00342">
    <property type="entry name" value="HTH_ARAC"/>
    <property type="match status" value="1"/>
</dbReference>
<dbReference type="InterPro" id="IPR018060">
    <property type="entry name" value="HTH_AraC"/>
</dbReference>
<dbReference type="PROSITE" id="PS01124">
    <property type="entry name" value="HTH_ARAC_FAMILY_2"/>
    <property type="match status" value="1"/>
</dbReference>
<dbReference type="OrthoDB" id="9793400at2"/>
<reference evidence="5 6" key="1">
    <citation type="submission" date="2019-12" db="EMBL/GenBank/DDBJ databases">
        <title>Litoreibacter badius sp. nov., a novel bacteriochlorophyll a-containing bacterium in the genus Litoreibacter.</title>
        <authorList>
            <person name="Kanamuro M."/>
            <person name="Takabe Y."/>
            <person name="Mori K."/>
            <person name="Takaichi S."/>
            <person name="Hanada S."/>
        </authorList>
    </citation>
    <scope>NUCLEOTIDE SEQUENCE [LARGE SCALE GENOMIC DNA]</scope>
    <source>
        <strain evidence="5 6">K6</strain>
    </source>
</reference>
<dbReference type="SUPFAM" id="SSF46689">
    <property type="entry name" value="Homeodomain-like"/>
    <property type="match status" value="2"/>
</dbReference>
<evidence type="ECO:0000259" key="4">
    <source>
        <dbReference type="PROSITE" id="PS01124"/>
    </source>
</evidence>
<evidence type="ECO:0000256" key="1">
    <source>
        <dbReference type="ARBA" id="ARBA00023015"/>
    </source>
</evidence>
<dbReference type="InterPro" id="IPR009057">
    <property type="entry name" value="Homeodomain-like_sf"/>
</dbReference>
<dbReference type="PANTHER" id="PTHR46796">
    <property type="entry name" value="HTH-TYPE TRANSCRIPTIONAL ACTIVATOR RHAS-RELATED"/>
    <property type="match status" value="1"/>
</dbReference>
<dbReference type="Pfam" id="PF12833">
    <property type="entry name" value="HTH_18"/>
    <property type="match status" value="1"/>
</dbReference>
<evidence type="ECO:0000256" key="2">
    <source>
        <dbReference type="ARBA" id="ARBA00023125"/>
    </source>
</evidence>
<dbReference type="InterPro" id="IPR050204">
    <property type="entry name" value="AraC_XylS_family_regulators"/>
</dbReference>